<dbReference type="InterPro" id="IPR003593">
    <property type="entry name" value="AAA+_ATPase"/>
</dbReference>
<dbReference type="InterPro" id="IPR050153">
    <property type="entry name" value="Metal_Ion_Import_ABC"/>
</dbReference>
<keyword evidence="2" id="KW-0547">Nucleotide-binding</keyword>
<dbReference type="InterPro" id="IPR027417">
    <property type="entry name" value="P-loop_NTPase"/>
</dbReference>
<protein>
    <submittedName>
        <fullName evidence="5">Iron(III) ABC transporter, ATP-binding protein</fullName>
    </submittedName>
</protein>
<reference evidence="5" key="1">
    <citation type="submission" date="2018-01" db="EMBL/GenBank/DDBJ databases">
        <authorList>
            <person name="Regsiter A."/>
            <person name="William W."/>
        </authorList>
    </citation>
    <scope>NUCLEOTIDE SEQUENCE</scope>
    <source>
        <strain evidence="5">TRIP AH-1</strain>
    </source>
</reference>
<dbReference type="Pfam" id="PF00005">
    <property type="entry name" value="ABC_tran"/>
    <property type="match status" value="1"/>
</dbReference>
<dbReference type="Gene3D" id="3.40.50.300">
    <property type="entry name" value="P-loop containing nucleotide triphosphate hydrolases"/>
    <property type="match status" value="1"/>
</dbReference>
<dbReference type="GO" id="GO:0005524">
    <property type="term" value="F:ATP binding"/>
    <property type="evidence" value="ECO:0007669"/>
    <property type="project" value="UniProtKB-KW"/>
</dbReference>
<dbReference type="PANTHER" id="PTHR42734">
    <property type="entry name" value="METAL TRANSPORT SYSTEM ATP-BINDING PROTEIN TM_0124-RELATED"/>
    <property type="match status" value="1"/>
</dbReference>
<evidence type="ECO:0000256" key="2">
    <source>
        <dbReference type="ARBA" id="ARBA00022741"/>
    </source>
</evidence>
<evidence type="ECO:0000259" key="4">
    <source>
        <dbReference type="PROSITE" id="PS50893"/>
    </source>
</evidence>
<dbReference type="CDD" id="cd03214">
    <property type="entry name" value="ABC_Iron-Siderophores_B12_Hemin"/>
    <property type="match status" value="1"/>
</dbReference>
<keyword evidence="1" id="KW-0813">Transport</keyword>
<dbReference type="InterPro" id="IPR003439">
    <property type="entry name" value="ABC_transporter-like_ATP-bd"/>
</dbReference>
<dbReference type="SMART" id="SM00382">
    <property type="entry name" value="AAA"/>
    <property type="match status" value="1"/>
</dbReference>
<evidence type="ECO:0000313" key="5">
    <source>
        <dbReference type="EMBL" id="SPD75365.1"/>
    </source>
</evidence>
<dbReference type="EMBL" id="OJIN01000199">
    <property type="protein sequence ID" value="SPD75365.1"/>
    <property type="molecule type" value="Genomic_DNA"/>
</dbReference>
<evidence type="ECO:0000256" key="1">
    <source>
        <dbReference type="ARBA" id="ARBA00022448"/>
    </source>
</evidence>
<dbReference type="FunFam" id="3.40.50.300:FF:000134">
    <property type="entry name" value="Iron-enterobactin ABC transporter ATP-binding protein"/>
    <property type="match status" value="1"/>
</dbReference>
<organism evidence="5">
    <name type="scientific">uncultured Desulfobacterium sp</name>
    <dbReference type="NCBI Taxonomy" id="201089"/>
    <lineage>
        <taxon>Bacteria</taxon>
        <taxon>Pseudomonadati</taxon>
        <taxon>Thermodesulfobacteriota</taxon>
        <taxon>Desulfobacteria</taxon>
        <taxon>Desulfobacterales</taxon>
        <taxon>Desulfobacteriaceae</taxon>
        <taxon>Desulfobacterium</taxon>
        <taxon>environmental samples</taxon>
    </lineage>
</organism>
<dbReference type="SUPFAM" id="SSF52540">
    <property type="entry name" value="P-loop containing nucleoside triphosphate hydrolases"/>
    <property type="match status" value="1"/>
</dbReference>
<accession>A0A445N0V7</accession>
<gene>
    <name evidence="5" type="ORF">PITCH_A560006</name>
</gene>
<proteinExistence type="predicted"/>
<feature type="domain" description="ABC transporter" evidence="4">
    <location>
        <begin position="4"/>
        <end position="245"/>
    </location>
</feature>
<dbReference type="PANTHER" id="PTHR42734:SF19">
    <property type="entry name" value="IRON COMPOUNDS ABC TRANSPORTER, ATP-BINDING PROTEIN"/>
    <property type="match status" value="1"/>
</dbReference>
<dbReference type="GO" id="GO:0016887">
    <property type="term" value="F:ATP hydrolysis activity"/>
    <property type="evidence" value="ECO:0007669"/>
    <property type="project" value="InterPro"/>
</dbReference>
<dbReference type="AlphaFoldDB" id="A0A445N0V7"/>
<dbReference type="PROSITE" id="PS50893">
    <property type="entry name" value="ABC_TRANSPORTER_2"/>
    <property type="match status" value="1"/>
</dbReference>
<sequence>MRLVEVRDATFFYGAQEVFTHISFHVGPGEVFCLLGPNGCGKTTLLDCILGLHHLHSGSILIGGKDAESYRPGKIARQIAYVPQRHEPTFPYTVREIVTMGRAAYLRLFESPSAADRRMADEALEHIGIAHLRNRPYTQLSGGETQMVMIARALVQHTPVVILDEPTAHLDFRYELVILEVIAGMVKEKGLSIIMATHSPNHALHFHDNGINTTVAMFHKGAFFAVGNPESVLNEDNLKHLYGVKARVITLDEEGRIMKQVVPLKTM</sequence>
<name>A0A445N0V7_9BACT</name>
<keyword evidence="3 5" id="KW-0067">ATP-binding</keyword>
<evidence type="ECO:0000256" key="3">
    <source>
        <dbReference type="ARBA" id="ARBA00022840"/>
    </source>
</evidence>